<dbReference type="InterPro" id="IPR045341">
    <property type="entry name" value="DUF6532"/>
</dbReference>
<protein>
    <recommendedName>
        <fullName evidence="2">DUF6532 domain-containing protein</fullName>
    </recommendedName>
</protein>
<comment type="caution">
    <text evidence="3">The sequence shown here is derived from an EMBL/GenBank/DDBJ whole genome shotgun (WGS) entry which is preliminary data.</text>
</comment>
<sequence length="535" mass="58640">MPPKQQPTKKSPPNVTKSASSTRRTRAATKEVEPPVGEAGNSSCTVARTQKRKAKDSPLVDQPAKRPNRKSAKAQKTRPLADIQEPVEHTSGTNSDIAEQVAAATRVSKVAGRKAPTRPPRSSDSEDGEEDLQYQTTNGDATSPLPSEDEMDELEALTATQLTEEYPVAVPNGGRRIERLVKEIPVPGPSFQQPNYSLENISDRGALATVLEIHPPANQSPNPIDHTQPILGWPAFTELIQAEDGSYKQTGQITEINNCLSVAVKRANANLVLTDSFPDTEVQEQWLADALKFALSPENQSHVITKVGERARVDINYFNCLLSMIRNRWSGYRQSVLNVARDLVCPKEKEPSEKAKTKAKKDARKSVYKLSGSHAEKAVAAAKLLNCDAFHFARTNADEPDGSAPYQHQAMLVLLGHFFKCDKSLKSRVPTGERGPEVPIPMVALATTLLEVALTEVAEGDRLRFSEEMQRERYFGHINSFEQVKLSKNGGAKLTRLLSTIYMGTMKELLPKGPAGPILSISARPTHVNVDLLPV</sequence>
<feature type="compositionally biased region" description="Low complexity" evidence="1">
    <location>
        <begin position="1"/>
        <end position="22"/>
    </location>
</feature>
<evidence type="ECO:0000313" key="3">
    <source>
        <dbReference type="EMBL" id="KAF9782956.1"/>
    </source>
</evidence>
<reference evidence="3" key="1">
    <citation type="journal article" date="2020" name="Nat. Commun.">
        <title>Large-scale genome sequencing of mycorrhizal fungi provides insights into the early evolution of symbiotic traits.</title>
        <authorList>
            <person name="Miyauchi S."/>
            <person name="Kiss E."/>
            <person name="Kuo A."/>
            <person name="Drula E."/>
            <person name="Kohler A."/>
            <person name="Sanchez-Garcia M."/>
            <person name="Morin E."/>
            <person name="Andreopoulos B."/>
            <person name="Barry K.W."/>
            <person name="Bonito G."/>
            <person name="Buee M."/>
            <person name="Carver A."/>
            <person name="Chen C."/>
            <person name="Cichocki N."/>
            <person name="Clum A."/>
            <person name="Culley D."/>
            <person name="Crous P.W."/>
            <person name="Fauchery L."/>
            <person name="Girlanda M."/>
            <person name="Hayes R.D."/>
            <person name="Keri Z."/>
            <person name="LaButti K."/>
            <person name="Lipzen A."/>
            <person name="Lombard V."/>
            <person name="Magnuson J."/>
            <person name="Maillard F."/>
            <person name="Murat C."/>
            <person name="Nolan M."/>
            <person name="Ohm R.A."/>
            <person name="Pangilinan J."/>
            <person name="Pereira M.F."/>
            <person name="Perotto S."/>
            <person name="Peter M."/>
            <person name="Pfister S."/>
            <person name="Riley R."/>
            <person name="Sitrit Y."/>
            <person name="Stielow J.B."/>
            <person name="Szollosi G."/>
            <person name="Zifcakova L."/>
            <person name="Stursova M."/>
            <person name="Spatafora J.W."/>
            <person name="Tedersoo L."/>
            <person name="Vaario L.M."/>
            <person name="Yamada A."/>
            <person name="Yan M."/>
            <person name="Wang P."/>
            <person name="Xu J."/>
            <person name="Bruns T."/>
            <person name="Baldrian P."/>
            <person name="Vilgalys R."/>
            <person name="Dunand C."/>
            <person name="Henrissat B."/>
            <person name="Grigoriev I.V."/>
            <person name="Hibbett D."/>
            <person name="Nagy L.G."/>
            <person name="Martin F.M."/>
        </authorList>
    </citation>
    <scope>NUCLEOTIDE SEQUENCE</scope>
    <source>
        <strain evidence="3">UH-Tt-Lm1</strain>
    </source>
</reference>
<dbReference type="EMBL" id="WIUZ02000011">
    <property type="protein sequence ID" value="KAF9782956.1"/>
    <property type="molecule type" value="Genomic_DNA"/>
</dbReference>
<organism evidence="3 4">
    <name type="scientific">Thelephora terrestris</name>
    <dbReference type="NCBI Taxonomy" id="56493"/>
    <lineage>
        <taxon>Eukaryota</taxon>
        <taxon>Fungi</taxon>
        <taxon>Dikarya</taxon>
        <taxon>Basidiomycota</taxon>
        <taxon>Agaricomycotina</taxon>
        <taxon>Agaricomycetes</taxon>
        <taxon>Thelephorales</taxon>
        <taxon>Thelephoraceae</taxon>
        <taxon>Thelephora</taxon>
    </lineage>
</organism>
<accession>A0A9P6L5F6</accession>
<gene>
    <name evidence="3" type="ORF">BJ322DRAFT_1220044</name>
</gene>
<dbReference type="Proteomes" id="UP000736335">
    <property type="component" value="Unassembled WGS sequence"/>
</dbReference>
<feature type="compositionally biased region" description="Polar residues" evidence="1">
    <location>
        <begin position="133"/>
        <end position="145"/>
    </location>
</feature>
<dbReference type="AlphaFoldDB" id="A0A9P6L5F6"/>
<keyword evidence="4" id="KW-1185">Reference proteome</keyword>
<feature type="region of interest" description="Disordered" evidence="1">
    <location>
        <begin position="1"/>
        <end position="150"/>
    </location>
</feature>
<proteinExistence type="predicted"/>
<evidence type="ECO:0000313" key="4">
    <source>
        <dbReference type="Proteomes" id="UP000736335"/>
    </source>
</evidence>
<dbReference type="Pfam" id="PF20149">
    <property type="entry name" value="DUF6532"/>
    <property type="match status" value="1"/>
</dbReference>
<feature type="domain" description="DUF6532" evidence="2">
    <location>
        <begin position="263"/>
        <end position="483"/>
    </location>
</feature>
<reference evidence="3" key="2">
    <citation type="submission" date="2020-11" db="EMBL/GenBank/DDBJ databases">
        <authorList>
            <consortium name="DOE Joint Genome Institute"/>
            <person name="Kuo A."/>
            <person name="Miyauchi S."/>
            <person name="Kiss E."/>
            <person name="Drula E."/>
            <person name="Kohler A."/>
            <person name="Sanchez-Garcia M."/>
            <person name="Andreopoulos B."/>
            <person name="Barry K.W."/>
            <person name="Bonito G."/>
            <person name="Buee M."/>
            <person name="Carver A."/>
            <person name="Chen C."/>
            <person name="Cichocki N."/>
            <person name="Clum A."/>
            <person name="Culley D."/>
            <person name="Crous P.W."/>
            <person name="Fauchery L."/>
            <person name="Girlanda M."/>
            <person name="Hayes R."/>
            <person name="Keri Z."/>
            <person name="Labutti K."/>
            <person name="Lipzen A."/>
            <person name="Lombard V."/>
            <person name="Magnuson J."/>
            <person name="Maillard F."/>
            <person name="Morin E."/>
            <person name="Murat C."/>
            <person name="Nolan M."/>
            <person name="Ohm R."/>
            <person name="Pangilinan J."/>
            <person name="Pereira M."/>
            <person name="Perotto S."/>
            <person name="Peter M."/>
            <person name="Riley R."/>
            <person name="Sitrit Y."/>
            <person name="Stielow B."/>
            <person name="Szollosi G."/>
            <person name="Zifcakova L."/>
            <person name="Stursova M."/>
            <person name="Spatafora J.W."/>
            <person name="Tedersoo L."/>
            <person name="Vaario L.-M."/>
            <person name="Yamada A."/>
            <person name="Yan M."/>
            <person name="Wang P."/>
            <person name="Xu J."/>
            <person name="Bruns T."/>
            <person name="Baldrian P."/>
            <person name="Vilgalys R."/>
            <person name="Henrissat B."/>
            <person name="Grigoriev I.V."/>
            <person name="Hibbett D."/>
            <person name="Nagy L.G."/>
            <person name="Martin F.M."/>
        </authorList>
    </citation>
    <scope>NUCLEOTIDE SEQUENCE</scope>
    <source>
        <strain evidence="3">UH-Tt-Lm1</strain>
    </source>
</reference>
<name>A0A9P6L5F6_9AGAM</name>
<feature type="compositionally biased region" description="Basic residues" evidence="1">
    <location>
        <begin position="66"/>
        <end position="76"/>
    </location>
</feature>
<evidence type="ECO:0000259" key="2">
    <source>
        <dbReference type="Pfam" id="PF20149"/>
    </source>
</evidence>
<evidence type="ECO:0000256" key="1">
    <source>
        <dbReference type="SAM" id="MobiDB-lite"/>
    </source>
</evidence>